<dbReference type="SUPFAM" id="SSF54695">
    <property type="entry name" value="POZ domain"/>
    <property type="match status" value="1"/>
</dbReference>
<evidence type="ECO:0000313" key="3">
    <source>
        <dbReference type="Proteomes" id="UP000756921"/>
    </source>
</evidence>
<reference evidence="2" key="1">
    <citation type="journal article" date="2020" name="Mol. Plant Microbe Interact.">
        <title>Genome Sequence of the Biocontrol Agent Coniothyrium minitans strain Conio (IMI 134523).</title>
        <authorList>
            <person name="Patel D."/>
            <person name="Shittu T.A."/>
            <person name="Baroncelli R."/>
            <person name="Muthumeenakshi S."/>
            <person name="Osborne T.H."/>
            <person name="Janganan T.K."/>
            <person name="Sreenivasaprasad S."/>
        </authorList>
    </citation>
    <scope>NUCLEOTIDE SEQUENCE</scope>
    <source>
        <strain evidence="2">Conio</strain>
    </source>
</reference>
<dbReference type="PANTHER" id="PTHR47843">
    <property type="entry name" value="BTB DOMAIN-CONTAINING PROTEIN-RELATED"/>
    <property type="match status" value="1"/>
</dbReference>
<sequence length="243" mass="27852">MFVMHEKVLVARSSFFRNAFKDSWVEGNEKVITLSDVDEQTFTLYQQIVYRGRVPCIGVRKSHAAKQKSDQDCTAPEECRHEYEALCILYAFVERIQDLDAKNSTSTALIWKLNDEAAHTVYRKQRGKTCFPSAEAISTMYNSTPRGCPGQALMAHAYAFYGQASTVLPDPEDVPLEFIWDVISALLSKNFDPIQHRFLLPEDYQEDEGRRWEYNLQTNRSREWCTCHGCVSVRSSSMVSPTP</sequence>
<feature type="domain" description="BTB" evidence="1">
    <location>
        <begin position="1"/>
        <end position="54"/>
    </location>
</feature>
<dbReference type="Pfam" id="PF00651">
    <property type="entry name" value="BTB"/>
    <property type="match status" value="1"/>
</dbReference>
<comment type="caution">
    <text evidence="2">The sequence shown here is derived from an EMBL/GenBank/DDBJ whole genome shotgun (WGS) entry which is preliminary data.</text>
</comment>
<dbReference type="CDD" id="cd18186">
    <property type="entry name" value="BTB_POZ_ZBTB_KLHL-like"/>
    <property type="match status" value="1"/>
</dbReference>
<dbReference type="InterPro" id="IPR011333">
    <property type="entry name" value="SKP1/BTB/POZ_sf"/>
</dbReference>
<dbReference type="InterPro" id="IPR000210">
    <property type="entry name" value="BTB/POZ_dom"/>
</dbReference>
<organism evidence="2 3">
    <name type="scientific">Paraphaeosphaeria minitans</name>
    <dbReference type="NCBI Taxonomy" id="565426"/>
    <lineage>
        <taxon>Eukaryota</taxon>
        <taxon>Fungi</taxon>
        <taxon>Dikarya</taxon>
        <taxon>Ascomycota</taxon>
        <taxon>Pezizomycotina</taxon>
        <taxon>Dothideomycetes</taxon>
        <taxon>Pleosporomycetidae</taxon>
        <taxon>Pleosporales</taxon>
        <taxon>Massarineae</taxon>
        <taxon>Didymosphaeriaceae</taxon>
        <taxon>Paraphaeosphaeria</taxon>
    </lineage>
</organism>
<dbReference type="EMBL" id="WJXW01000012">
    <property type="protein sequence ID" value="KAF9731423.1"/>
    <property type="molecule type" value="Genomic_DNA"/>
</dbReference>
<dbReference type="PROSITE" id="PS50097">
    <property type="entry name" value="BTB"/>
    <property type="match status" value="1"/>
</dbReference>
<dbReference type="PANTHER" id="PTHR47843:SF2">
    <property type="entry name" value="BTB DOMAIN-CONTAINING PROTEIN"/>
    <property type="match status" value="1"/>
</dbReference>
<dbReference type="OrthoDB" id="1022638at2759"/>
<dbReference type="AlphaFoldDB" id="A0A9P6KLD9"/>
<dbReference type="Proteomes" id="UP000756921">
    <property type="component" value="Unassembled WGS sequence"/>
</dbReference>
<evidence type="ECO:0000313" key="2">
    <source>
        <dbReference type="EMBL" id="KAF9731423.1"/>
    </source>
</evidence>
<keyword evidence="3" id="KW-1185">Reference proteome</keyword>
<dbReference type="Gene3D" id="3.30.710.10">
    <property type="entry name" value="Potassium Channel Kv1.1, Chain A"/>
    <property type="match status" value="1"/>
</dbReference>
<gene>
    <name evidence="2" type="ORF">PMIN01_10440</name>
</gene>
<name>A0A9P6KLD9_9PLEO</name>
<accession>A0A9P6KLD9</accession>
<proteinExistence type="predicted"/>
<evidence type="ECO:0000259" key="1">
    <source>
        <dbReference type="PROSITE" id="PS50097"/>
    </source>
</evidence>
<protein>
    <recommendedName>
        <fullName evidence="1">BTB domain-containing protein</fullName>
    </recommendedName>
</protein>